<dbReference type="InterPro" id="IPR002347">
    <property type="entry name" value="SDR_fam"/>
</dbReference>
<dbReference type="Pfam" id="PF13561">
    <property type="entry name" value="adh_short_C2"/>
    <property type="match status" value="1"/>
</dbReference>
<dbReference type="PRINTS" id="PR00081">
    <property type="entry name" value="GDHRDH"/>
</dbReference>
<sequence>MNHPLDPEAEHTERPSPGYGLLRGSTALVTGGARNIGRGIALRFAAEGARVVVADTAADAADATVNHIRAAGGDAVAVVTDLCTEAGAEEAFAAAESRFGLVDTLVNNAYARVDARAFGPFLRLTGEVWEEFHRVNLGLLFHPTHRMARALADAGRPGTVVNISSHAAARAHRNHIPYDTVKGGVDAFTRAVAVDLAPWNIRVNALRPGSVEVDASDPDPRARQFRAAQIPLNREGTPDDIATSAVYLASPLSQWVTGQVFNVDGGMAAQARPPQTENGPVWTPRNIDDYDATLERRA</sequence>
<dbReference type="SUPFAM" id="SSF51735">
    <property type="entry name" value="NAD(P)-binding Rossmann-fold domains"/>
    <property type="match status" value="1"/>
</dbReference>
<dbReference type="PANTHER" id="PTHR43639">
    <property type="entry name" value="OXIDOREDUCTASE, SHORT-CHAIN DEHYDROGENASE/REDUCTASE FAMILY (AFU_ORTHOLOGUE AFUA_5G02870)"/>
    <property type="match status" value="1"/>
</dbReference>
<evidence type="ECO:0000313" key="5">
    <source>
        <dbReference type="Proteomes" id="UP001180754"/>
    </source>
</evidence>
<dbReference type="Proteomes" id="UP001180754">
    <property type="component" value="Unassembled WGS sequence"/>
</dbReference>
<dbReference type="CDD" id="cd05233">
    <property type="entry name" value="SDR_c"/>
    <property type="match status" value="1"/>
</dbReference>
<gene>
    <name evidence="4" type="ORF">RND15_03860</name>
</gene>
<dbReference type="PRINTS" id="PR00080">
    <property type="entry name" value="SDRFAMILY"/>
</dbReference>
<comment type="caution">
    <text evidence="4">The sequence shown here is derived from an EMBL/GenBank/DDBJ whole genome shotgun (WGS) entry which is preliminary data.</text>
</comment>
<dbReference type="PANTHER" id="PTHR43639:SF1">
    <property type="entry name" value="SHORT-CHAIN DEHYDROGENASE_REDUCTASE FAMILY PROTEIN"/>
    <property type="match status" value="1"/>
</dbReference>
<keyword evidence="5" id="KW-1185">Reference proteome</keyword>
<evidence type="ECO:0000313" key="4">
    <source>
        <dbReference type="EMBL" id="MDT0541855.1"/>
    </source>
</evidence>
<proteinExistence type="inferred from homology"/>
<evidence type="ECO:0000256" key="2">
    <source>
        <dbReference type="ARBA" id="ARBA00023002"/>
    </source>
</evidence>
<feature type="region of interest" description="Disordered" evidence="3">
    <location>
        <begin position="1"/>
        <end position="20"/>
    </location>
</feature>
<dbReference type="Gene3D" id="3.40.50.720">
    <property type="entry name" value="NAD(P)-binding Rossmann-like Domain"/>
    <property type="match status" value="1"/>
</dbReference>
<feature type="compositionally biased region" description="Basic and acidic residues" evidence="3">
    <location>
        <begin position="1"/>
        <end position="14"/>
    </location>
</feature>
<accession>A0ABU2X9P8</accession>
<feature type="region of interest" description="Disordered" evidence="3">
    <location>
        <begin position="267"/>
        <end position="298"/>
    </location>
</feature>
<dbReference type="InterPro" id="IPR036291">
    <property type="entry name" value="NAD(P)-bd_dom_sf"/>
</dbReference>
<dbReference type="EMBL" id="JAVRFD010000001">
    <property type="protein sequence ID" value="MDT0541855.1"/>
    <property type="molecule type" value="Genomic_DNA"/>
</dbReference>
<comment type="similarity">
    <text evidence="1">Belongs to the short-chain dehydrogenases/reductases (SDR) family.</text>
</comment>
<evidence type="ECO:0000256" key="3">
    <source>
        <dbReference type="SAM" id="MobiDB-lite"/>
    </source>
</evidence>
<keyword evidence="2" id="KW-0560">Oxidoreductase</keyword>
<reference evidence="4" key="1">
    <citation type="submission" date="2024-05" db="EMBL/GenBank/DDBJ databases">
        <title>30 novel species of actinomycetes from the DSMZ collection.</title>
        <authorList>
            <person name="Nouioui I."/>
        </authorList>
    </citation>
    <scope>NUCLEOTIDE SEQUENCE</scope>
    <source>
        <strain evidence="4">DSM 41529</strain>
    </source>
</reference>
<organism evidence="4 5">
    <name type="scientific">Streptomyces lonegramiae</name>
    <dbReference type="NCBI Taxonomy" id="3075524"/>
    <lineage>
        <taxon>Bacteria</taxon>
        <taxon>Bacillati</taxon>
        <taxon>Actinomycetota</taxon>
        <taxon>Actinomycetes</taxon>
        <taxon>Kitasatosporales</taxon>
        <taxon>Streptomycetaceae</taxon>
        <taxon>Streptomyces</taxon>
    </lineage>
</organism>
<protein>
    <submittedName>
        <fullName evidence="4">SDR family oxidoreductase</fullName>
    </submittedName>
</protein>
<evidence type="ECO:0000256" key="1">
    <source>
        <dbReference type="ARBA" id="ARBA00006484"/>
    </source>
</evidence>
<name>A0ABU2X9P8_9ACTN</name>
<dbReference type="RefSeq" id="WP_311722144.1">
    <property type="nucleotide sequence ID" value="NZ_JAVRFD010000001.1"/>
</dbReference>